<name>A0A9W6BZN9_9CHLO</name>
<keyword evidence="2" id="KW-1185">Reference proteome</keyword>
<evidence type="ECO:0000313" key="2">
    <source>
        <dbReference type="Proteomes" id="UP001165080"/>
    </source>
</evidence>
<dbReference type="Proteomes" id="UP001165080">
    <property type="component" value="Unassembled WGS sequence"/>
</dbReference>
<accession>A0A9W6BZN9</accession>
<dbReference type="EMBL" id="BRXU01000043">
    <property type="protein sequence ID" value="GLC61208.1"/>
    <property type="molecule type" value="Genomic_DNA"/>
</dbReference>
<organism evidence="1 2">
    <name type="scientific">Pleodorina starrii</name>
    <dbReference type="NCBI Taxonomy" id="330485"/>
    <lineage>
        <taxon>Eukaryota</taxon>
        <taxon>Viridiplantae</taxon>
        <taxon>Chlorophyta</taxon>
        <taxon>core chlorophytes</taxon>
        <taxon>Chlorophyceae</taxon>
        <taxon>CS clade</taxon>
        <taxon>Chlamydomonadales</taxon>
        <taxon>Volvocaceae</taxon>
        <taxon>Pleodorina</taxon>
    </lineage>
</organism>
<proteinExistence type="predicted"/>
<dbReference type="AlphaFoldDB" id="A0A9W6BZN9"/>
<evidence type="ECO:0000313" key="1">
    <source>
        <dbReference type="EMBL" id="GLC61208.1"/>
    </source>
</evidence>
<protein>
    <submittedName>
        <fullName evidence="1">Uncharacterized protein</fullName>
    </submittedName>
</protein>
<gene>
    <name evidence="1" type="primary">PLEST009330</name>
    <name evidence="1" type="ORF">PLESTB_001731200</name>
</gene>
<comment type="caution">
    <text evidence="1">The sequence shown here is derived from an EMBL/GenBank/DDBJ whole genome shotgun (WGS) entry which is preliminary data.</text>
</comment>
<reference evidence="1 2" key="1">
    <citation type="journal article" date="2023" name="Commun. Biol.">
        <title>Reorganization of the ancestral sex-determining regions during the evolution of trioecy in Pleodorina starrii.</title>
        <authorList>
            <person name="Takahashi K."/>
            <person name="Suzuki S."/>
            <person name="Kawai-Toyooka H."/>
            <person name="Yamamoto K."/>
            <person name="Hamaji T."/>
            <person name="Ootsuki R."/>
            <person name="Yamaguchi H."/>
            <person name="Kawachi M."/>
            <person name="Higashiyama T."/>
            <person name="Nozaki H."/>
        </authorList>
    </citation>
    <scope>NUCLEOTIDE SEQUENCE [LARGE SCALE GENOMIC DNA]</scope>
    <source>
        <strain evidence="1 2">NIES-4479</strain>
    </source>
</reference>
<sequence length="118" mass="11682">MAQVLIKCAERDRAPAKGCSCLGQATRRAECGAWAAAAAAALNAGRAAATRAVVGGGGDGERASLQQQSAAEVLRGPPLVGSWTAAAGGARARGLAAARVRVMALRSGGPSTTPARCR</sequence>